<organism evidence="2">
    <name type="scientific">Anopheles sinensis</name>
    <name type="common">Mosquito</name>
    <dbReference type="NCBI Taxonomy" id="74873"/>
    <lineage>
        <taxon>Eukaryota</taxon>
        <taxon>Metazoa</taxon>
        <taxon>Ecdysozoa</taxon>
        <taxon>Arthropoda</taxon>
        <taxon>Hexapoda</taxon>
        <taxon>Insecta</taxon>
        <taxon>Pterygota</taxon>
        <taxon>Neoptera</taxon>
        <taxon>Endopterygota</taxon>
        <taxon>Diptera</taxon>
        <taxon>Nematocera</taxon>
        <taxon>Culicoidea</taxon>
        <taxon>Culicidae</taxon>
        <taxon>Anophelinae</taxon>
        <taxon>Anopheles</taxon>
    </lineage>
</organism>
<dbReference type="Pfam" id="PF00041">
    <property type="entry name" value="fn3"/>
    <property type="match status" value="1"/>
</dbReference>
<evidence type="ECO:0000259" key="1">
    <source>
        <dbReference type="PROSITE" id="PS50853"/>
    </source>
</evidence>
<dbReference type="InterPro" id="IPR013783">
    <property type="entry name" value="Ig-like_fold"/>
</dbReference>
<dbReference type="EMBL" id="KE524854">
    <property type="protein sequence ID" value="KFB37698.1"/>
    <property type="molecule type" value="Genomic_DNA"/>
</dbReference>
<dbReference type="EMBL" id="ATLV01013341">
    <property type="status" value="NOT_ANNOTATED_CDS"/>
    <property type="molecule type" value="Genomic_DNA"/>
</dbReference>
<dbReference type="SUPFAM" id="SSF49265">
    <property type="entry name" value="Fibronectin type III"/>
    <property type="match status" value="1"/>
</dbReference>
<dbReference type="SMART" id="SM00060">
    <property type="entry name" value="FN3"/>
    <property type="match status" value="1"/>
</dbReference>
<evidence type="ECO:0000313" key="2">
    <source>
        <dbReference type="EMBL" id="KFB37698.1"/>
    </source>
</evidence>
<sequence>MGVTQPSAVYILQVVQSTSLATNVCQFPIKCIASPRIPDAPQNLNVVFTKPDGTNRSSATLSWRLSTALDGKSVSFTGSIDGYLKQSQREERWDVNQSQADPRMYSYTVQNLLPGNTYTISIKLHVEDWKSTSLPASISFLVPEDGM</sequence>
<dbReference type="Gene3D" id="2.60.40.10">
    <property type="entry name" value="Immunoglobulins"/>
    <property type="match status" value="1"/>
</dbReference>
<dbReference type="InterPro" id="IPR003961">
    <property type="entry name" value="FN3_dom"/>
</dbReference>
<name>A0A084VIA4_ANOSI</name>
<dbReference type="AlphaFoldDB" id="A0A084VIA4"/>
<reference evidence="3" key="2">
    <citation type="submission" date="2020-05" db="UniProtKB">
        <authorList>
            <consortium name="EnsemblMetazoa"/>
        </authorList>
    </citation>
    <scope>IDENTIFICATION</scope>
</reference>
<dbReference type="Proteomes" id="UP000030765">
    <property type="component" value="Unassembled WGS sequence"/>
</dbReference>
<feature type="domain" description="Fibronectin type-III" evidence="1">
    <location>
        <begin position="40"/>
        <end position="145"/>
    </location>
</feature>
<gene>
    <name evidence="2" type="ORF">ZHAS_00005093</name>
</gene>
<dbReference type="EnsemblMetazoa" id="ASIC005093-RA">
    <property type="protein sequence ID" value="ASIC005093-PA"/>
    <property type="gene ID" value="ASIC005093"/>
</dbReference>
<dbReference type="CDD" id="cd00063">
    <property type="entry name" value="FN3"/>
    <property type="match status" value="1"/>
</dbReference>
<reference evidence="2 4" key="1">
    <citation type="journal article" date="2014" name="BMC Genomics">
        <title>Genome sequence of Anopheles sinensis provides insight into genetics basis of mosquito competence for malaria parasites.</title>
        <authorList>
            <person name="Zhou D."/>
            <person name="Zhang D."/>
            <person name="Ding G."/>
            <person name="Shi L."/>
            <person name="Hou Q."/>
            <person name="Ye Y."/>
            <person name="Xu Y."/>
            <person name="Zhou H."/>
            <person name="Xiong C."/>
            <person name="Li S."/>
            <person name="Yu J."/>
            <person name="Hong S."/>
            <person name="Yu X."/>
            <person name="Zou P."/>
            <person name="Chen C."/>
            <person name="Chang X."/>
            <person name="Wang W."/>
            <person name="Lv Y."/>
            <person name="Sun Y."/>
            <person name="Ma L."/>
            <person name="Shen B."/>
            <person name="Zhu C."/>
        </authorList>
    </citation>
    <scope>NUCLEOTIDE SEQUENCE [LARGE SCALE GENOMIC DNA]</scope>
</reference>
<proteinExistence type="predicted"/>
<accession>A0A084VIA4</accession>
<evidence type="ECO:0000313" key="3">
    <source>
        <dbReference type="EnsemblMetazoa" id="ASIC005093-PA"/>
    </source>
</evidence>
<dbReference type="InterPro" id="IPR036116">
    <property type="entry name" value="FN3_sf"/>
</dbReference>
<dbReference type="VEuPathDB" id="VectorBase:ASIC005093"/>
<evidence type="ECO:0000313" key="4">
    <source>
        <dbReference type="Proteomes" id="UP000030765"/>
    </source>
</evidence>
<keyword evidence="4" id="KW-1185">Reference proteome</keyword>
<dbReference type="PROSITE" id="PS50853">
    <property type="entry name" value="FN3"/>
    <property type="match status" value="1"/>
</dbReference>
<protein>
    <submittedName>
        <fullName evidence="2">AGAP011650-PA-like protein</fullName>
    </submittedName>
    <submittedName>
        <fullName evidence="3">Fibronectin type-III domain-containing protein</fullName>
    </submittedName>
</protein>